<dbReference type="EMBL" id="CP036434">
    <property type="protein sequence ID" value="QDV06730.1"/>
    <property type="molecule type" value="Genomic_DNA"/>
</dbReference>
<keyword evidence="1" id="KW-0732">Signal</keyword>
<evidence type="ECO:0000313" key="3">
    <source>
        <dbReference type="Proteomes" id="UP000320390"/>
    </source>
</evidence>
<dbReference type="OrthoDB" id="9815010at2"/>
<dbReference type="RefSeq" id="WP_145197161.1">
    <property type="nucleotide sequence ID" value="NZ_CP036434.1"/>
</dbReference>
<protein>
    <submittedName>
        <fullName evidence="2">Tetratricopeptide repeat protein</fullName>
    </submittedName>
</protein>
<organism evidence="2 3">
    <name type="scientific">Saltatorellus ferox</name>
    <dbReference type="NCBI Taxonomy" id="2528018"/>
    <lineage>
        <taxon>Bacteria</taxon>
        <taxon>Pseudomonadati</taxon>
        <taxon>Planctomycetota</taxon>
        <taxon>Planctomycetia</taxon>
        <taxon>Planctomycetia incertae sedis</taxon>
        <taxon>Saltatorellus</taxon>
    </lineage>
</organism>
<dbReference type="Pfam" id="PF13432">
    <property type="entry name" value="TPR_16"/>
    <property type="match status" value="1"/>
</dbReference>
<reference evidence="2 3" key="1">
    <citation type="submission" date="2019-02" db="EMBL/GenBank/DDBJ databases">
        <title>Deep-cultivation of Planctomycetes and their phenomic and genomic characterization uncovers novel biology.</title>
        <authorList>
            <person name="Wiegand S."/>
            <person name="Jogler M."/>
            <person name="Boedeker C."/>
            <person name="Pinto D."/>
            <person name="Vollmers J."/>
            <person name="Rivas-Marin E."/>
            <person name="Kohn T."/>
            <person name="Peeters S.H."/>
            <person name="Heuer A."/>
            <person name="Rast P."/>
            <person name="Oberbeckmann S."/>
            <person name="Bunk B."/>
            <person name="Jeske O."/>
            <person name="Meyerdierks A."/>
            <person name="Storesund J.E."/>
            <person name="Kallscheuer N."/>
            <person name="Luecker S."/>
            <person name="Lage O.M."/>
            <person name="Pohl T."/>
            <person name="Merkel B.J."/>
            <person name="Hornburger P."/>
            <person name="Mueller R.-W."/>
            <person name="Bruemmer F."/>
            <person name="Labrenz M."/>
            <person name="Spormann A.M."/>
            <person name="Op den Camp H."/>
            <person name="Overmann J."/>
            <person name="Amann R."/>
            <person name="Jetten M.S.M."/>
            <person name="Mascher T."/>
            <person name="Medema M.H."/>
            <person name="Devos D.P."/>
            <person name="Kaster A.-K."/>
            <person name="Ovreas L."/>
            <person name="Rohde M."/>
            <person name="Galperin M.Y."/>
            <person name="Jogler C."/>
        </authorList>
    </citation>
    <scope>NUCLEOTIDE SEQUENCE [LARGE SCALE GENOMIC DNA]</scope>
    <source>
        <strain evidence="2 3">Poly30</strain>
    </source>
</reference>
<dbReference type="AlphaFoldDB" id="A0A518ERL2"/>
<gene>
    <name evidence="2" type="ORF">Poly30_22450</name>
</gene>
<keyword evidence="3" id="KW-1185">Reference proteome</keyword>
<name>A0A518ERL2_9BACT</name>
<accession>A0A518ERL2</accession>
<dbReference type="Gene3D" id="1.25.40.10">
    <property type="entry name" value="Tetratricopeptide repeat domain"/>
    <property type="match status" value="2"/>
</dbReference>
<dbReference type="Proteomes" id="UP000320390">
    <property type="component" value="Chromosome"/>
</dbReference>
<feature type="chain" id="PRO_5021836520" evidence="1">
    <location>
        <begin position="33"/>
        <end position="358"/>
    </location>
</feature>
<dbReference type="SUPFAM" id="SSF48452">
    <property type="entry name" value="TPR-like"/>
    <property type="match status" value="1"/>
</dbReference>
<evidence type="ECO:0000256" key="1">
    <source>
        <dbReference type="SAM" id="SignalP"/>
    </source>
</evidence>
<sequence length="358" mass="39709" precursor="true">MIQSLRRPCLPARSLARTLLLGALCFGASLGAASTLTSCSSSGPRKPGDDLGLTDKQKLGLFYENALRYYDLGDIDRAQVQARNGLEVDPGNEKFLLIFGRCNLLRGNAQDIQVAIDTFKRIRTKDDFKVQASWGAAVERLGMFYEEASEGIRSGDRSTDAADPMARADELHETAVKYWSEAHDRFQRSLELRSGEPEAINGLVRTSALLGRTQESIAHARSLVDAIQASQRLVANELDNTEITAASEERLFKNRASNAEFEVKTRLYIATALRREGDLSGAIDELDQIIALDPYLAQAHSQKAQLLFEAGDFVKARASITRFLEMRAPTSTVNDPDIKQAFELRERCDRNIVKPRQG</sequence>
<proteinExistence type="predicted"/>
<feature type="signal peptide" evidence="1">
    <location>
        <begin position="1"/>
        <end position="32"/>
    </location>
</feature>
<evidence type="ECO:0000313" key="2">
    <source>
        <dbReference type="EMBL" id="QDV06730.1"/>
    </source>
</evidence>
<dbReference type="InterPro" id="IPR011990">
    <property type="entry name" value="TPR-like_helical_dom_sf"/>
</dbReference>